<feature type="transmembrane region" description="Helical" evidence="10">
    <location>
        <begin position="277"/>
        <end position="295"/>
    </location>
</feature>
<feature type="transmembrane region" description="Helical" evidence="10">
    <location>
        <begin position="20"/>
        <end position="38"/>
    </location>
</feature>
<feature type="transmembrane region" description="Helical" evidence="10">
    <location>
        <begin position="131"/>
        <end position="149"/>
    </location>
</feature>
<dbReference type="AlphaFoldDB" id="S0ESM1"/>
<keyword evidence="7 10" id="KW-1133">Transmembrane helix</keyword>
<dbReference type="EMBL" id="HF951689">
    <property type="protein sequence ID" value="CCW34254.1"/>
    <property type="molecule type" value="Genomic_DNA"/>
</dbReference>
<dbReference type="eggNOG" id="COG0559">
    <property type="taxonomic scope" value="Bacteria"/>
</dbReference>
<dbReference type="GO" id="GO:0042941">
    <property type="term" value="P:D-alanine transmembrane transport"/>
    <property type="evidence" value="ECO:0007669"/>
    <property type="project" value="TreeGrafter"/>
</dbReference>
<comment type="subcellular location">
    <subcellularLocation>
        <location evidence="1">Cell membrane</location>
        <topology evidence="1">Multi-pass membrane protein</topology>
    </subcellularLocation>
</comment>
<dbReference type="PANTHER" id="PTHR11795">
    <property type="entry name" value="BRANCHED-CHAIN AMINO ACID TRANSPORT SYSTEM PERMEASE PROTEIN LIVH"/>
    <property type="match status" value="1"/>
</dbReference>
<evidence type="ECO:0000256" key="9">
    <source>
        <dbReference type="ARBA" id="ARBA00037998"/>
    </source>
</evidence>
<dbReference type="Pfam" id="PF02653">
    <property type="entry name" value="BPD_transp_2"/>
    <property type="match status" value="1"/>
</dbReference>
<feature type="transmembrane region" description="Helical" evidence="10">
    <location>
        <begin position="348"/>
        <end position="367"/>
    </location>
</feature>
<sequence>MSAVQGFLQQLINGIQIGSVYALIAVGYTMVYGVLKFINFAHGDVYMVGAYIGFFAASVLLVHTSPVVQGGISLLLSMLGCALLGVFIERLAYRPLRNGLSDKDAVPWALFWSLYVALFGSIAIRKHAPQIPSWADFVILTLIAFLILIPILRRLLSSISPFIKPAKGRLAALITAIGVSLLLENQGLAIFGADPRAYQIRGVSGETRIVLWKGTTPANRLTLHISEGELLVLLAAVLLTILLVYLIHETRLGRAIRAVSYDPDAAALMGIPTDRTIAITFLIGSALAGAAGFLNHLLTHLTFDTNVGIELGLKAFIAAVLGGIGNIEGAVLGALLMGIAETFTGGSVLSSFRDAVAFSILIIVLLFRPTGLLGKGYIEKV</sequence>
<gene>
    <name evidence="11" type="ORF">CCALI_00419</name>
</gene>
<dbReference type="GO" id="GO:0015190">
    <property type="term" value="F:L-leucine transmembrane transporter activity"/>
    <property type="evidence" value="ECO:0007669"/>
    <property type="project" value="TreeGrafter"/>
</dbReference>
<feature type="transmembrane region" description="Helical" evidence="10">
    <location>
        <begin position="105"/>
        <end position="125"/>
    </location>
</feature>
<feature type="transmembrane region" description="Helical" evidence="10">
    <location>
        <begin position="230"/>
        <end position="247"/>
    </location>
</feature>
<keyword evidence="3" id="KW-1003">Cell membrane</keyword>
<accession>S0ESM1</accession>
<feature type="transmembrane region" description="Helical" evidence="10">
    <location>
        <begin position="170"/>
        <end position="191"/>
    </location>
</feature>
<comment type="similarity">
    <text evidence="9">Belongs to the binding-protein-dependent transport system permease family. LivHM subfamily.</text>
</comment>
<dbReference type="InterPro" id="IPR001851">
    <property type="entry name" value="ABC_transp_permease"/>
</dbReference>
<dbReference type="GO" id="GO:0005886">
    <property type="term" value="C:plasma membrane"/>
    <property type="evidence" value="ECO:0007669"/>
    <property type="project" value="UniProtKB-SubCell"/>
</dbReference>
<dbReference type="GO" id="GO:0005304">
    <property type="term" value="F:L-valine transmembrane transporter activity"/>
    <property type="evidence" value="ECO:0007669"/>
    <property type="project" value="TreeGrafter"/>
</dbReference>
<evidence type="ECO:0000256" key="6">
    <source>
        <dbReference type="ARBA" id="ARBA00022970"/>
    </source>
</evidence>
<protein>
    <submittedName>
        <fullName evidence="11">Amino acid/amide ABC transporter membrane protein 1, HAAT family (TC 3.A.1.4.-)</fullName>
    </submittedName>
</protein>
<dbReference type="GO" id="GO:0015188">
    <property type="term" value="F:L-isoleucine transmembrane transporter activity"/>
    <property type="evidence" value="ECO:0007669"/>
    <property type="project" value="TreeGrafter"/>
</dbReference>
<dbReference type="STRING" id="454171.CP488_00737"/>
<evidence type="ECO:0000256" key="4">
    <source>
        <dbReference type="ARBA" id="ARBA00022519"/>
    </source>
</evidence>
<keyword evidence="4" id="KW-0997">Cell inner membrane</keyword>
<evidence type="ECO:0000256" key="8">
    <source>
        <dbReference type="ARBA" id="ARBA00023136"/>
    </source>
</evidence>
<dbReference type="KEGG" id="ccz:CCALI_00419"/>
<feature type="transmembrane region" description="Helical" evidence="10">
    <location>
        <begin position="315"/>
        <end position="336"/>
    </location>
</feature>
<keyword evidence="2" id="KW-0813">Transport</keyword>
<evidence type="ECO:0000256" key="5">
    <source>
        <dbReference type="ARBA" id="ARBA00022692"/>
    </source>
</evidence>
<dbReference type="Proteomes" id="UP000014227">
    <property type="component" value="Chromosome I"/>
</dbReference>
<dbReference type="PANTHER" id="PTHR11795:SF371">
    <property type="entry name" value="HIGH-AFFINITY BRANCHED-CHAIN AMINO ACID TRANSPORT SYSTEM PERMEASE PROTEIN LIVH"/>
    <property type="match status" value="1"/>
</dbReference>
<evidence type="ECO:0000256" key="1">
    <source>
        <dbReference type="ARBA" id="ARBA00004651"/>
    </source>
</evidence>
<dbReference type="GO" id="GO:0015808">
    <property type="term" value="P:L-alanine transport"/>
    <property type="evidence" value="ECO:0007669"/>
    <property type="project" value="TreeGrafter"/>
</dbReference>
<feature type="transmembrane region" description="Helical" evidence="10">
    <location>
        <begin position="71"/>
        <end position="93"/>
    </location>
</feature>
<dbReference type="RefSeq" id="WP_016481816.1">
    <property type="nucleotide sequence ID" value="NC_021487.1"/>
</dbReference>
<evidence type="ECO:0000313" key="12">
    <source>
        <dbReference type="Proteomes" id="UP000014227"/>
    </source>
</evidence>
<evidence type="ECO:0000256" key="2">
    <source>
        <dbReference type="ARBA" id="ARBA00022448"/>
    </source>
</evidence>
<dbReference type="GO" id="GO:0015192">
    <property type="term" value="F:L-phenylalanine transmembrane transporter activity"/>
    <property type="evidence" value="ECO:0007669"/>
    <property type="project" value="TreeGrafter"/>
</dbReference>
<evidence type="ECO:0000313" key="11">
    <source>
        <dbReference type="EMBL" id="CCW34254.1"/>
    </source>
</evidence>
<dbReference type="InParanoid" id="S0ESM1"/>
<dbReference type="HOGENOM" id="CLU_039929_3_0_0"/>
<reference evidence="12" key="1">
    <citation type="submission" date="2013-03" db="EMBL/GenBank/DDBJ databases">
        <title>Genome sequence of Chthonomonas calidirosea, the first sequenced genome from the Armatimonadetes phylum (formally candidate division OP10).</title>
        <authorList>
            <person name="Lee K.C.Y."/>
            <person name="Morgan X.C."/>
            <person name="Dunfield P.F."/>
            <person name="Tamas I."/>
            <person name="Houghton K.M."/>
            <person name="Vyssotski M."/>
            <person name="Ryan J.L.J."/>
            <person name="Lagutin K."/>
            <person name="McDonald I.R."/>
            <person name="Stott M.B."/>
        </authorList>
    </citation>
    <scope>NUCLEOTIDE SEQUENCE [LARGE SCALE GENOMIC DNA]</scope>
    <source>
        <strain evidence="12">DSM 23976 / ICMP 18418 / T49</strain>
    </source>
</reference>
<dbReference type="InterPro" id="IPR052157">
    <property type="entry name" value="BCAA_transport_permease"/>
</dbReference>
<name>S0ESM1_CHTCT</name>
<evidence type="ECO:0000256" key="10">
    <source>
        <dbReference type="SAM" id="Phobius"/>
    </source>
</evidence>
<dbReference type="GO" id="GO:1903806">
    <property type="term" value="P:L-isoleucine import across plasma membrane"/>
    <property type="evidence" value="ECO:0007669"/>
    <property type="project" value="TreeGrafter"/>
</dbReference>
<proteinExistence type="inferred from homology"/>
<dbReference type="PATRIC" id="fig|1303518.3.peg.426"/>
<keyword evidence="8 10" id="KW-0472">Membrane</keyword>
<evidence type="ECO:0000256" key="3">
    <source>
        <dbReference type="ARBA" id="ARBA00022475"/>
    </source>
</evidence>
<organism evidence="11 12">
    <name type="scientific">Chthonomonas calidirosea (strain DSM 23976 / ICMP 18418 / T49)</name>
    <dbReference type="NCBI Taxonomy" id="1303518"/>
    <lineage>
        <taxon>Bacteria</taxon>
        <taxon>Bacillati</taxon>
        <taxon>Armatimonadota</taxon>
        <taxon>Chthonomonadia</taxon>
        <taxon>Chthonomonadales</taxon>
        <taxon>Chthonomonadaceae</taxon>
        <taxon>Chthonomonas</taxon>
    </lineage>
</organism>
<keyword evidence="12" id="KW-1185">Reference proteome</keyword>
<evidence type="ECO:0000256" key="7">
    <source>
        <dbReference type="ARBA" id="ARBA00022989"/>
    </source>
</evidence>
<feature type="transmembrane region" description="Helical" evidence="10">
    <location>
        <begin position="45"/>
        <end position="65"/>
    </location>
</feature>
<dbReference type="OrthoDB" id="9807115at2"/>
<keyword evidence="6" id="KW-0029">Amino-acid transport</keyword>
<dbReference type="CDD" id="cd06582">
    <property type="entry name" value="TM_PBP1_LivH_like"/>
    <property type="match status" value="1"/>
</dbReference>
<keyword evidence="5 10" id="KW-0812">Transmembrane</keyword>